<dbReference type="InterPro" id="IPR051694">
    <property type="entry name" value="Immunoregulatory_rcpt-like"/>
</dbReference>
<feature type="chain" id="PRO_5044339014" description="Extracellular membrane protein CFEM domain-containing protein" evidence="7">
    <location>
        <begin position="22"/>
        <end position="326"/>
    </location>
</feature>
<dbReference type="PANTHER" id="PTHR15549:SF30">
    <property type="entry name" value="MID2 DOMAIN-CONTAINING PROTEIN"/>
    <property type="match status" value="1"/>
</dbReference>
<evidence type="ECO:0000256" key="3">
    <source>
        <dbReference type="ARBA" id="ARBA00022989"/>
    </source>
</evidence>
<evidence type="ECO:0000313" key="9">
    <source>
        <dbReference type="Proteomes" id="UP001163105"/>
    </source>
</evidence>
<dbReference type="EMBL" id="JAQHRD010000007">
    <property type="protein sequence ID" value="KAJ6438894.1"/>
    <property type="molecule type" value="Genomic_DNA"/>
</dbReference>
<evidence type="ECO:0000256" key="7">
    <source>
        <dbReference type="SAM" id="SignalP"/>
    </source>
</evidence>
<evidence type="ECO:0000256" key="2">
    <source>
        <dbReference type="ARBA" id="ARBA00022692"/>
    </source>
</evidence>
<evidence type="ECO:0008006" key="10">
    <source>
        <dbReference type="Google" id="ProtNLM"/>
    </source>
</evidence>
<feature type="signal peptide" evidence="7">
    <location>
        <begin position="1"/>
        <end position="21"/>
    </location>
</feature>
<reference evidence="8" key="1">
    <citation type="submission" date="2023-01" db="EMBL/GenBank/DDBJ databases">
        <title>The growth and conidiation of Purpureocillium lavendulum are regulated by nitrogen source and histone H3K14 acetylation.</title>
        <authorList>
            <person name="Tang P."/>
            <person name="Han J."/>
            <person name="Zhang C."/>
            <person name="Tang P."/>
            <person name="Qi F."/>
            <person name="Zhang K."/>
            <person name="Liang L."/>
        </authorList>
    </citation>
    <scope>NUCLEOTIDE SEQUENCE</scope>
    <source>
        <strain evidence="8">YMF1.00683</strain>
    </source>
</reference>
<dbReference type="PANTHER" id="PTHR15549">
    <property type="entry name" value="PAIRED IMMUNOGLOBULIN-LIKE TYPE 2 RECEPTOR"/>
    <property type="match status" value="1"/>
</dbReference>
<comment type="subcellular location">
    <subcellularLocation>
        <location evidence="1">Membrane</location>
        <topology evidence="1">Single-pass membrane protein</topology>
    </subcellularLocation>
</comment>
<keyword evidence="4 6" id="KW-0472">Membrane</keyword>
<evidence type="ECO:0000256" key="5">
    <source>
        <dbReference type="SAM" id="MobiDB-lite"/>
    </source>
</evidence>
<dbReference type="GO" id="GO:0071944">
    <property type="term" value="C:cell periphery"/>
    <property type="evidence" value="ECO:0007669"/>
    <property type="project" value="UniProtKB-ARBA"/>
</dbReference>
<dbReference type="Proteomes" id="UP001163105">
    <property type="component" value="Unassembled WGS sequence"/>
</dbReference>
<keyword evidence="2 6" id="KW-0812">Transmembrane</keyword>
<evidence type="ECO:0000313" key="8">
    <source>
        <dbReference type="EMBL" id="KAJ6438894.1"/>
    </source>
</evidence>
<sequence length="326" mass="33393">MVRIRLRAAVLPLLVASSAAAFDPDFSFYPKNAQSCLNKAASSSKCSGATSKELNTCFCSNNGNFITSTAKCLGSSDKADVQKVYSTMLQACTDSNTPMSVSQSDFIKAANGDDTSMTTTITTMPTTPTATRAITTTTKGGQTVTITPTSTGDGGNNGGGGDGLSNGATIGIAVGASLAGVAVLGGIGVWLLRRRRRGSAEESRPMLVQPEYYHHMTGTTTTTTTFPPSEPSPDLNRFSAVTDPKMGGGWSPSSGLSPHKSPSPYPAQFTPSPTEGVVLSELPSQGAMAGHGSEVFEMDATSAPRPADGHAGGGHGPSNSATHYGI</sequence>
<gene>
    <name evidence="8" type="ORF">O9K51_08296</name>
</gene>
<dbReference type="GO" id="GO:0016020">
    <property type="term" value="C:membrane"/>
    <property type="evidence" value="ECO:0007669"/>
    <property type="project" value="UniProtKB-SubCell"/>
</dbReference>
<dbReference type="AlphaFoldDB" id="A0AB34FHM1"/>
<protein>
    <recommendedName>
        <fullName evidence="10">Extracellular membrane protein CFEM domain-containing protein</fullName>
    </recommendedName>
</protein>
<evidence type="ECO:0000256" key="6">
    <source>
        <dbReference type="SAM" id="Phobius"/>
    </source>
</evidence>
<comment type="caution">
    <text evidence="8">The sequence shown here is derived from an EMBL/GenBank/DDBJ whole genome shotgun (WGS) entry which is preliminary data.</text>
</comment>
<name>A0AB34FHM1_9HYPO</name>
<feature type="region of interest" description="Disordered" evidence="5">
    <location>
        <begin position="139"/>
        <end position="159"/>
    </location>
</feature>
<feature type="compositionally biased region" description="Low complexity" evidence="5">
    <location>
        <begin position="139"/>
        <end position="149"/>
    </location>
</feature>
<evidence type="ECO:0000256" key="1">
    <source>
        <dbReference type="ARBA" id="ARBA00004167"/>
    </source>
</evidence>
<evidence type="ECO:0000256" key="4">
    <source>
        <dbReference type="ARBA" id="ARBA00023136"/>
    </source>
</evidence>
<keyword evidence="7" id="KW-0732">Signal</keyword>
<keyword evidence="3 6" id="KW-1133">Transmembrane helix</keyword>
<feature type="transmembrane region" description="Helical" evidence="6">
    <location>
        <begin position="170"/>
        <end position="192"/>
    </location>
</feature>
<keyword evidence="9" id="KW-1185">Reference proteome</keyword>
<organism evidence="8 9">
    <name type="scientific">Purpureocillium lavendulum</name>
    <dbReference type="NCBI Taxonomy" id="1247861"/>
    <lineage>
        <taxon>Eukaryota</taxon>
        <taxon>Fungi</taxon>
        <taxon>Dikarya</taxon>
        <taxon>Ascomycota</taxon>
        <taxon>Pezizomycotina</taxon>
        <taxon>Sordariomycetes</taxon>
        <taxon>Hypocreomycetidae</taxon>
        <taxon>Hypocreales</taxon>
        <taxon>Ophiocordycipitaceae</taxon>
        <taxon>Purpureocillium</taxon>
    </lineage>
</organism>
<accession>A0AB34FHM1</accession>
<proteinExistence type="predicted"/>
<feature type="region of interest" description="Disordered" evidence="5">
    <location>
        <begin position="242"/>
        <end position="326"/>
    </location>
</feature>